<reference evidence="1" key="2">
    <citation type="journal article" date="2015" name="Data Brief">
        <title>Shoot transcriptome of the giant reed, Arundo donax.</title>
        <authorList>
            <person name="Barrero R.A."/>
            <person name="Guerrero F.D."/>
            <person name="Moolhuijzen P."/>
            <person name="Goolsby J.A."/>
            <person name="Tidwell J."/>
            <person name="Bellgard S.E."/>
            <person name="Bellgard M.I."/>
        </authorList>
    </citation>
    <scope>NUCLEOTIDE SEQUENCE</scope>
    <source>
        <tissue evidence="1">Shoot tissue taken approximately 20 cm above the soil surface</tissue>
    </source>
</reference>
<accession>A0A0A9BVD9</accession>
<dbReference type="EMBL" id="GBRH01229871">
    <property type="protein sequence ID" value="JAD68024.1"/>
    <property type="molecule type" value="Transcribed_RNA"/>
</dbReference>
<name>A0A0A9BVD9_ARUDO</name>
<organism evidence="1">
    <name type="scientific">Arundo donax</name>
    <name type="common">Giant reed</name>
    <name type="synonym">Donax arundinaceus</name>
    <dbReference type="NCBI Taxonomy" id="35708"/>
    <lineage>
        <taxon>Eukaryota</taxon>
        <taxon>Viridiplantae</taxon>
        <taxon>Streptophyta</taxon>
        <taxon>Embryophyta</taxon>
        <taxon>Tracheophyta</taxon>
        <taxon>Spermatophyta</taxon>
        <taxon>Magnoliopsida</taxon>
        <taxon>Liliopsida</taxon>
        <taxon>Poales</taxon>
        <taxon>Poaceae</taxon>
        <taxon>PACMAD clade</taxon>
        <taxon>Arundinoideae</taxon>
        <taxon>Arundineae</taxon>
        <taxon>Arundo</taxon>
    </lineage>
</organism>
<evidence type="ECO:0000313" key="1">
    <source>
        <dbReference type="EMBL" id="JAD68024.1"/>
    </source>
</evidence>
<proteinExistence type="predicted"/>
<reference evidence="1" key="1">
    <citation type="submission" date="2014-09" db="EMBL/GenBank/DDBJ databases">
        <authorList>
            <person name="Magalhaes I.L.F."/>
            <person name="Oliveira U."/>
            <person name="Santos F.R."/>
            <person name="Vidigal T.H.D.A."/>
            <person name="Brescovit A.D."/>
            <person name="Santos A.J."/>
        </authorList>
    </citation>
    <scope>NUCLEOTIDE SEQUENCE</scope>
    <source>
        <tissue evidence="1">Shoot tissue taken approximately 20 cm above the soil surface</tissue>
    </source>
</reference>
<sequence>MWFTSAGSMNPTCMTPSFLHLCISMLHKK</sequence>
<protein>
    <submittedName>
        <fullName evidence="1">Uncharacterized protein</fullName>
    </submittedName>
</protein>
<dbReference type="AlphaFoldDB" id="A0A0A9BVD9"/>